<reference evidence="2 3" key="2">
    <citation type="submission" date="2018-11" db="EMBL/GenBank/DDBJ databases">
        <authorList>
            <consortium name="Pathogen Informatics"/>
        </authorList>
    </citation>
    <scope>NUCLEOTIDE SEQUENCE [LARGE SCALE GENOMIC DNA]</scope>
</reference>
<accession>A0A183DHV0</accession>
<dbReference type="AlphaFoldDB" id="A0A183DHV0"/>
<evidence type="ECO:0000313" key="4">
    <source>
        <dbReference type="WBParaSite" id="GPUH_0000830001-mRNA-1"/>
    </source>
</evidence>
<dbReference type="EMBL" id="UYRT01023750">
    <property type="protein sequence ID" value="VDK61640.1"/>
    <property type="molecule type" value="Genomic_DNA"/>
</dbReference>
<feature type="compositionally biased region" description="Basic and acidic residues" evidence="1">
    <location>
        <begin position="1"/>
        <end position="12"/>
    </location>
</feature>
<dbReference type="Proteomes" id="UP000271098">
    <property type="component" value="Unassembled WGS sequence"/>
</dbReference>
<organism evidence="4">
    <name type="scientific">Gongylonema pulchrum</name>
    <dbReference type="NCBI Taxonomy" id="637853"/>
    <lineage>
        <taxon>Eukaryota</taxon>
        <taxon>Metazoa</taxon>
        <taxon>Ecdysozoa</taxon>
        <taxon>Nematoda</taxon>
        <taxon>Chromadorea</taxon>
        <taxon>Rhabditida</taxon>
        <taxon>Spirurina</taxon>
        <taxon>Spiruromorpha</taxon>
        <taxon>Spiruroidea</taxon>
        <taxon>Gongylonematidae</taxon>
        <taxon>Gongylonema</taxon>
    </lineage>
</organism>
<evidence type="ECO:0000313" key="2">
    <source>
        <dbReference type="EMBL" id="VDK61640.1"/>
    </source>
</evidence>
<name>A0A183DHV0_9BILA</name>
<feature type="compositionally biased region" description="Polar residues" evidence="1">
    <location>
        <begin position="13"/>
        <end position="24"/>
    </location>
</feature>
<keyword evidence="3" id="KW-1185">Reference proteome</keyword>
<dbReference type="WBParaSite" id="GPUH_0000830001-mRNA-1">
    <property type="protein sequence ID" value="GPUH_0000830001-mRNA-1"/>
    <property type="gene ID" value="GPUH_0000830001"/>
</dbReference>
<evidence type="ECO:0000313" key="3">
    <source>
        <dbReference type="Proteomes" id="UP000271098"/>
    </source>
</evidence>
<proteinExistence type="predicted"/>
<gene>
    <name evidence="2" type="ORF">GPUH_LOCUS8286</name>
</gene>
<sequence>MKSVDSSHRWEIDSTTPDADATNNVREAAEVILLAADSLKTAKYAQTL</sequence>
<protein>
    <submittedName>
        <fullName evidence="4">DUF3077 domain-containing protein</fullName>
    </submittedName>
</protein>
<reference evidence="4" key="1">
    <citation type="submission" date="2016-06" db="UniProtKB">
        <authorList>
            <consortium name="WormBaseParasite"/>
        </authorList>
    </citation>
    <scope>IDENTIFICATION</scope>
</reference>
<feature type="region of interest" description="Disordered" evidence="1">
    <location>
        <begin position="1"/>
        <end position="24"/>
    </location>
</feature>
<evidence type="ECO:0000256" key="1">
    <source>
        <dbReference type="SAM" id="MobiDB-lite"/>
    </source>
</evidence>